<feature type="domain" description="NadR/Ttd14 AAA" evidence="1">
    <location>
        <begin position="8"/>
        <end position="171"/>
    </location>
</feature>
<evidence type="ECO:0000313" key="2">
    <source>
        <dbReference type="EMBL" id="KJE20524.1"/>
    </source>
</evidence>
<accession>A0A0D8B9B1</accession>
<keyword evidence="3" id="KW-1185">Reference proteome</keyword>
<comment type="caution">
    <text evidence="2">The sequence shown here is derived from an EMBL/GenBank/DDBJ whole genome shotgun (WGS) entry which is preliminary data.</text>
</comment>
<evidence type="ECO:0000259" key="1">
    <source>
        <dbReference type="Pfam" id="PF13521"/>
    </source>
</evidence>
<dbReference type="Proteomes" id="UP000032545">
    <property type="component" value="Unassembled WGS sequence"/>
</dbReference>
<dbReference type="PATRIC" id="fig|1502723.3.peg.5407"/>
<reference evidence="2 3" key="2">
    <citation type="journal article" date="2016" name="Genome Announc.">
        <title>Permanent Draft Genome Sequences for Two Variants of Frankia sp. Strain CpI1, the First Frankia Strain Isolated from Root Nodules of Comptonia peregrina.</title>
        <authorList>
            <person name="Oshone R."/>
            <person name="Hurst S.G.IV."/>
            <person name="Abebe-Akele F."/>
            <person name="Simpson S."/>
            <person name="Morris K."/>
            <person name="Thomas W.K."/>
            <person name="Tisa L.S."/>
        </authorList>
    </citation>
    <scope>NUCLEOTIDE SEQUENCE [LARGE SCALE GENOMIC DNA]</scope>
    <source>
        <strain evidence="3">CpI1-S</strain>
    </source>
</reference>
<protein>
    <submittedName>
        <fullName evidence="2">Putative ATPase</fullName>
    </submittedName>
</protein>
<organism evidence="2 3">
    <name type="scientific">Frankia torreyi</name>
    <dbReference type="NCBI Taxonomy" id="1856"/>
    <lineage>
        <taxon>Bacteria</taxon>
        <taxon>Bacillati</taxon>
        <taxon>Actinomycetota</taxon>
        <taxon>Actinomycetes</taxon>
        <taxon>Frankiales</taxon>
        <taxon>Frankiaceae</taxon>
        <taxon>Frankia</taxon>
    </lineage>
</organism>
<evidence type="ECO:0000313" key="3">
    <source>
        <dbReference type="Proteomes" id="UP000032545"/>
    </source>
</evidence>
<dbReference type="EMBL" id="JYFN01000058">
    <property type="protein sequence ID" value="KJE20524.1"/>
    <property type="molecule type" value="Genomic_DNA"/>
</dbReference>
<dbReference type="SUPFAM" id="SSF52540">
    <property type="entry name" value="P-loop containing nucleoside triphosphate hydrolases"/>
    <property type="match status" value="1"/>
</dbReference>
<dbReference type="Gene3D" id="3.40.50.300">
    <property type="entry name" value="P-loop containing nucleotide triphosphate hydrolases"/>
    <property type="match status" value="1"/>
</dbReference>
<sequence>MSTSDDFVVITGGPGAGKTTLVDELQRRGFPCIPEAGRRILQDQITVGGQARHEADSLLFAELMLSWDMCSHREATRQAGTVFFDRGIPDVVGYYLLLGQPIPAHVTAAAQKFRYHRRVFLAPPWPEIYTRDRERTQDFDEAVRTHDAMAEAYTRHGYRLISLPRTDPDSRVAFILQRLPPQPEN</sequence>
<dbReference type="Pfam" id="PF13521">
    <property type="entry name" value="AAA_28"/>
    <property type="match status" value="1"/>
</dbReference>
<dbReference type="OrthoDB" id="5638848at2"/>
<gene>
    <name evidence="2" type="ORF">FF36_05196</name>
</gene>
<dbReference type="InterPro" id="IPR027417">
    <property type="entry name" value="P-loop_NTPase"/>
</dbReference>
<proteinExistence type="predicted"/>
<reference evidence="3" key="1">
    <citation type="submission" date="2015-02" db="EMBL/GenBank/DDBJ databases">
        <title>Draft Genome of Frankia sp. CpI1-S.</title>
        <authorList>
            <person name="Oshone R.T."/>
            <person name="Ngom M."/>
            <person name="Ghodhbane-Gtari F."/>
            <person name="Gtari M."/>
            <person name="Morris K."/>
            <person name="Thomas K."/>
            <person name="Sen A."/>
            <person name="Tisa L.S."/>
        </authorList>
    </citation>
    <scope>NUCLEOTIDE SEQUENCE [LARGE SCALE GENOMIC DNA]</scope>
    <source>
        <strain evidence="3">CpI1-S</strain>
    </source>
</reference>
<dbReference type="AlphaFoldDB" id="A0A0D8B9B1"/>
<dbReference type="RefSeq" id="WP_044887680.1">
    <property type="nucleotide sequence ID" value="NZ_JYFN01000058.1"/>
</dbReference>
<dbReference type="InterPro" id="IPR038727">
    <property type="entry name" value="NadR/Ttd14_AAA_dom"/>
</dbReference>
<name>A0A0D8B9B1_9ACTN</name>